<dbReference type="Pfam" id="PF01850">
    <property type="entry name" value="PIN"/>
    <property type="match status" value="1"/>
</dbReference>
<dbReference type="InParanoid" id="F5YG76"/>
<dbReference type="RefSeq" id="WP_015711917.1">
    <property type="nucleotide sequence ID" value="NC_015577.1"/>
</dbReference>
<dbReference type="HOGENOM" id="CLU_121449_1_1_12"/>
<reference evidence="2 3" key="2">
    <citation type="journal article" date="2011" name="ISME J.">
        <title>RNA-seq reveals cooperative metabolic interactions between two termite-gut spirochete species in co-culture.</title>
        <authorList>
            <person name="Rosenthal A.Z."/>
            <person name="Matson E.G."/>
            <person name="Eldar A."/>
            <person name="Leadbetter J.R."/>
        </authorList>
    </citation>
    <scope>NUCLEOTIDE SEQUENCE [LARGE SCALE GENOMIC DNA]</scope>
    <source>
        <strain evidence="3">ATCC BAA-888 / DSM 13862 / ZAS-9</strain>
    </source>
</reference>
<evidence type="ECO:0000313" key="2">
    <source>
        <dbReference type="EMBL" id="AEF81716.1"/>
    </source>
</evidence>
<dbReference type="OrthoDB" id="32974at2"/>
<keyword evidence="3" id="KW-1185">Reference proteome</keyword>
<dbReference type="SUPFAM" id="SSF88723">
    <property type="entry name" value="PIN domain-like"/>
    <property type="match status" value="1"/>
</dbReference>
<dbReference type="Gene3D" id="3.40.50.1010">
    <property type="entry name" value="5'-nuclease"/>
    <property type="match status" value="1"/>
</dbReference>
<dbReference type="AlphaFoldDB" id="F5YG76"/>
<protein>
    <submittedName>
        <fullName evidence="2">Putative PilT protein domain protein</fullName>
    </submittedName>
</protein>
<organism evidence="2 3">
    <name type="scientific">Leadbettera azotonutricia (strain ATCC BAA-888 / DSM 13862 / ZAS-9)</name>
    <name type="common">Treponema azotonutricium</name>
    <dbReference type="NCBI Taxonomy" id="545695"/>
    <lineage>
        <taxon>Bacteria</taxon>
        <taxon>Pseudomonadati</taxon>
        <taxon>Spirochaetota</taxon>
        <taxon>Spirochaetia</taxon>
        <taxon>Spirochaetales</taxon>
        <taxon>Breznakiellaceae</taxon>
        <taxon>Leadbettera</taxon>
    </lineage>
</organism>
<dbReference type="InterPro" id="IPR029060">
    <property type="entry name" value="PIN-like_dom_sf"/>
</dbReference>
<feature type="domain" description="PIN" evidence="1">
    <location>
        <begin position="4"/>
        <end position="124"/>
    </location>
</feature>
<accession>F5YG76</accession>
<proteinExistence type="predicted"/>
<gene>
    <name evidence="2" type="ordered locus">TREAZ_3666</name>
</gene>
<dbReference type="KEGG" id="taz:TREAZ_3666"/>
<dbReference type="eggNOG" id="COG5611">
    <property type="taxonomic scope" value="Bacteria"/>
</dbReference>
<evidence type="ECO:0000259" key="1">
    <source>
        <dbReference type="Pfam" id="PF01850"/>
    </source>
</evidence>
<dbReference type="EMBL" id="CP001841">
    <property type="protein sequence ID" value="AEF81716.1"/>
    <property type="molecule type" value="Genomic_DNA"/>
</dbReference>
<dbReference type="InterPro" id="IPR002716">
    <property type="entry name" value="PIN_dom"/>
</dbReference>
<evidence type="ECO:0000313" key="3">
    <source>
        <dbReference type="Proteomes" id="UP000009222"/>
    </source>
</evidence>
<dbReference type="Proteomes" id="UP000009222">
    <property type="component" value="Chromosome"/>
</dbReference>
<dbReference type="STRING" id="545695.TREAZ_3666"/>
<name>F5YG76_LEAAZ</name>
<reference evidence="3" key="1">
    <citation type="submission" date="2009-12" db="EMBL/GenBank/DDBJ databases">
        <title>Complete sequence of Treponema azotonutricium strain ZAS-9.</title>
        <authorList>
            <person name="Tetu S.G."/>
            <person name="Matson E."/>
            <person name="Ren Q."/>
            <person name="Seshadri R."/>
            <person name="Elbourne L."/>
            <person name="Hassan K.A."/>
            <person name="Durkin A."/>
            <person name="Radune D."/>
            <person name="Mohamoud Y."/>
            <person name="Shay R."/>
            <person name="Jin S."/>
            <person name="Zhang X."/>
            <person name="Lucey K."/>
            <person name="Ballor N.R."/>
            <person name="Ottesen E."/>
            <person name="Rosenthal R."/>
            <person name="Allen A."/>
            <person name="Leadbetter J.R."/>
            <person name="Paulsen I.T."/>
        </authorList>
    </citation>
    <scope>NUCLEOTIDE SEQUENCE [LARGE SCALE GENOMIC DNA]</scope>
    <source>
        <strain evidence="3">ATCC BAA-888 / DSM 13862 / ZAS-9</strain>
    </source>
</reference>
<sequence>MKQYFVDSNVFLRYFNKDEPKHSAAAADLFKKAKDGKVCLFCGPPVFFEIAWVLRSFYKQANNDILDTLESILSIQGLKIFDIEYVSAAIALAREKNRGFADSYIAVTALNKNMGIATFNGKHFSAFGTELYPLC</sequence>